<protein>
    <recommendedName>
        <fullName evidence="1">AAA-ATPase-like domain-containing protein</fullName>
    </recommendedName>
</protein>
<gene>
    <name evidence="2" type="ORF">X805_30570</name>
</gene>
<organism evidence="2 3">
    <name type="scientific">Sphaerotilus natans subsp. natans DSM 6575</name>
    <dbReference type="NCBI Taxonomy" id="1286631"/>
    <lineage>
        <taxon>Bacteria</taxon>
        <taxon>Pseudomonadati</taxon>
        <taxon>Pseudomonadota</taxon>
        <taxon>Betaproteobacteria</taxon>
        <taxon>Burkholderiales</taxon>
        <taxon>Sphaerotilaceae</taxon>
        <taxon>Sphaerotilus</taxon>
    </lineage>
</organism>
<dbReference type="InterPro" id="IPR012547">
    <property type="entry name" value="PDDEXK_9"/>
</dbReference>
<keyword evidence="3" id="KW-1185">Reference proteome</keyword>
<dbReference type="EMBL" id="AZRA01000086">
    <property type="protein sequence ID" value="KDB51336.1"/>
    <property type="molecule type" value="Genomic_DNA"/>
</dbReference>
<evidence type="ECO:0000313" key="2">
    <source>
        <dbReference type="EMBL" id="KDB51336.1"/>
    </source>
</evidence>
<comment type="caution">
    <text evidence="2">The sequence shown here is derived from an EMBL/GenBank/DDBJ whole genome shotgun (WGS) entry which is preliminary data.</text>
</comment>
<dbReference type="Pfam" id="PF09820">
    <property type="entry name" value="AAA-ATPase_like"/>
    <property type="match status" value="1"/>
</dbReference>
<reference evidence="2 3" key="1">
    <citation type="journal article" date="2014" name="FEMS Microbiol. Ecol.">
        <title>Sphaerotilus natans encrusted with nanoball-shaped Fe(III) oxide minerals formed by nitrate-reducing mixotrophic Fe(II) oxidation.</title>
        <authorList>
            <person name="Park S."/>
            <person name="Kim D.H."/>
            <person name="Lee J.H."/>
            <person name="Hur H.G."/>
        </authorList>
    </citation>
    <scope>NUCLEOTIDE SEQUENCE [LARGE SCALE GENOMIC DNA]</scope>
    <source>
        <strain evidence="2 3">DSM 6575</strain>
    </source>
</reference>
<proteinExistence type="predicted"/>
<dbReference type="Proteomes" id="UP000026714">
    <property type="component" value="Unassembled WGS sequence"/>
</dbReference>
<evidence type="ECO:0000313" key="3">
    <source>
        <dbReference type="Proteomes" id="UP000026714"/>
    </source>
</evidence>
<dbReference type="PANTHER" id="PTHR34825">
    <property type="entry name" value="CONSERVED PROTEIN, WITH A WEAK D-GALACTARATE DEHYDRATASE/ALTRONATE HYDROLASE DOMAIN"/>
    <property type="match status" value="1"/>
</dbReference>
<dbReference type="PATRIC" id="fig|1286631.3.peg.2984"/>
<dbReference type="PANTHER" id="PTHR34825:SF1">
    <property type="entry name" value="AAA-ATPASE-LIKE DOMAIN-CONTAINING PROTEIN"/>
    <property type="match status" value="1"/>
</dbReference>
<dbReference type="Pfam" id="PF08011">
    <property type="entry name" value="PDDEXK_9"/>
    <property type="match status" value="1"/>
</dbReference>
<dbReference type="eggNOG" id="COG1672">
    <property type="taxonomic scope" value="Bacteria"/>
</dbReference>
<dbReference type="AlphaFoldDB" id="A0A059KIR0"/>
<name>A0A059KIR0_9BURK</name>
<dbReference type="InterPro" id="IPR018631">
    <property type="entry name" value="AAA-ATPase-like_dom"/>
</dbReference>
<sequence>MICISFSDGVLQSRASLDQRIGEILHEAAQDLGVEPGAAESIAGRFSELIRRAHERHGERAVVLIDEYDKPILDNIDQPETARAMREGLKNLYSVLKGADAHLKFVFLTGVSKFSKVSLFSGLNHLTDITLDPEYSALCGYTDEDLDTVFAPELPGLDRDEIRRWYNGYNWLGESVYNPFDVLLLFRKRRFKPYWFETGTPTFLVKLLTERRQFTPDLGRLVAPETLLSTFDVDTIPTEALMFQAGYLTIASEHARPGRTDFQLKYPNQEVQASLNDVLLQSLSGDLSAPGPQISRLWDLLEAGDPLPLKALFHAFFASIPNDWYRNSPIAQFEGYWASIFYSHFAALGLDIRVEDTTNKGRIDMTVLACGAVWIFEFKVVELVPEGRAIAQIRAKGYAEKYRDRGEPVHLIGVEFSRAERNLVAFDVETLS</sequence>
<feature type="domain" description="AAA-ATPase-like" evidence="1">
    <location>
        <begin position="2"/>
        <end position="120"/>
    </location>
</feature>
<dbReference type="STRING" id="34103.SAMN05421778_114108"/>
<evidence type="ECO:0000259" key="1">
    <source>
        <dbReference type="Pfam" id="PF09820"/>
    </source>
</evidence>
<accession>A0A059KIR0</accession>